<dbReference type="PANTHER" id="PTHR34477:SF1">
    <property type="entry name" value="UPF0213 PROTEIN YHBQ"/>
    <property type="match status" value="1"/>
</dbReference>
<evidence type="ECO:0000256" key="1">
    <source>
        <dbReference type="ARBA" id="ARBA00007435"/>
    </source>
</evidence>
<protein>
    <submittedName>
        <fullName evidence="3">GIY-YIG nuclease family protein</fullName>
    </submittedName>
</protein>
<dbReference type="RefSeq" id="WP_119439432.1">
    <property type="nucleotide sequence ID" value="NZ_QWGR01000013.1"/>
</dbReference>
<dbReference type="EMBL" id="QWGR01000013">
    <property type="protein sequence ID" value="RIJ46624.1"/>
    <property type="molecule type" value="Genomic_DNA"/>
</dbReference>
<dbReference type="PROSITE" id="PS50164">
    <property type="entry name" value="GIY_YIG"/>
    <property type="match status" value="1"/>
</dbReference>
<comment type="caution">
    <text evidence="3">The sequence shown here is derived from an EMBL/GenBank/DDBJ whole genome shotgun (WGS) entry which is preliminary data.</text>
</comment>
<comment type="similarity">
    <text evidence="1">Belongs to the UPF0213 family.</text>
</comment>
<feature type="domain" description="GIY-YIG" evidence="2">
    <location>
        <begin position="1"/>
        <end position="77"/>
    </location>
</feature>
<gene>
    <name evidence="3" type="ORF">D1614_18315</name>
</gene>
<evidence type="ECO:0000313" key="4">
    <source>
        <dbReference type="Proteomes" id="UP000265926"/>
    </source>
</evidence>
<evidence type="ECO:0000259" key="2">
    <source>
        <dbReference type="PROSITE" id="PS50164"/>
    </source>
</evidence>
<proteinExistence type="inferred from homology"/>
<keyword evidence="4" id="KW-1185">Reference proteome</keyword>
<name>A0A399SV73_9BACT</name>
<dbReference type="PANTHER" id="PTHR34477">
    <property type="entry name" value="UPF0213 PROTEIN YHBQ"/>
    <property type="match status" value="1"/>
</dbReference>
<dbReference type="OrthoDB" id="677560at2"/>
<dbReference type="Proteomes" id="UP000265926">
    <property type="component" value="Unassembled WGS sequence"/>
</dbReference>
<dbReference type="AlphaFoldDB" id="A0A399SV73"/>
<dbReference type="CDD" id="cd10449">
    <property type="entry name" value="GIY-YIG_SLX1_like"/>
    <property type="match status" value="1"/>
</dbReference>
<dbReference type="Gene3D" id="3.40.1440.10">
    <property type="entry name" value="GIY-YIG endonuclease"/>
    <property type="match status" value="1"/>
</dbReference>
<reference evidence="3 4" key="1">
    <citation type="submission" date="2018-08" db="EMBL/GenBank/DDBJ databases">
        <title>Pallidiluteibacterium maritimus gen. nov., sp. nov., isolated from coastal sediment.</title>
        <authorList>
            <person name="Zhou L.Y."/>
        </authorList>
    </citation>
    <scope>NUCLEOTIDE SEQUENCE [LARGE SCALE GENOMIC DNA]</scope>
    <source>
        <strain evidence="3 4">XSD2</strain>
    </source>
</reference>
<sequence>MTYFVYILQSDQDESYYIGFTSNLEIRLEYHNSGKSKYTSRKMPWKLVYSESYASKSEAMKREKFLKQQRNRTFYERLIKSNR</sequence>
<organism evidence="3 4">
    <name type="scientific">Maribellus luteus</name>
    <dbReference type="NCBI Taxonomy" id="2305463"/>
    <lineage>
        <taxon>Bacteria</taxon>
        <taxon>Pseudomonadati</taxon>
        <taxon>Bacteroidota</taxon>
        <taxon>Bacteroidia</taxon>
        <taxon>Marinilabiliales</taxon>
        <taxon>Prolixibacteraceae</taxon>
        <taxon>Maribellus</taxon>
    </lineage>
</organism>
<dbReference type="Pfam" id="PF01541">
    <property type="entry name" value="GIY-YIG"/>
    <property type="match status" value="1"/>
</dbReference>
<evidence type="ECO:0000313" key="3">
    <source>
        <dbReference type="EMBL" id="RIJ46624.1"/>
    </source>
</evidence>
<dbReference type="InterPro" id="IPR050190">
    <property type="entry name" value="UPF0213_domain"/>
</dbReference>
<dbReference type="InterPro" id="IPR000305">
    <property type="entry name" value="GIY-YIG_endonuc"/>
</dbReference>
<dbReference type="SUPFAM" id="SSF82771">
    <property type="entry name" value="GIY-YIG endonuclease"/>
    <property type="match status" value="1"/>
</dbReference>
<accession>A0A399SV73</accession>
<dbReference type="InterPro" id="IPR035901">
    <property type="entry name" value="GIY-YIG_endonuc_sf"/>
</dbReference>